<feature type="region of interest" description="Disordered" evidence="1">
    <location>
        <begin position="81"/>
        <end position="117"/>
    </location>
</feature>
<evidence type="ECO:0000313" key="3">
    <source>
        <dbReference type="Proteomes" id="UP000053144"/>
    </source>
</evidence>
<dbReference type="EMBL" id="CM003373">
    <property type="protein sequence ID" value="KOM37214.1"/>
    <property type="molecule type" value="Genomic_DNA"/>
</dbReference>
<feature type="region of interest" description="Disordered" evidence="1">
    <location>
        <begin position="42"/>
        <end position="63"/>
    </location>
</feature>
<sequence length="117" mass="12885">MNMINVAKYLGEVNLYVVHGVDEATILENDENEIHLLCEGHAESGEDSGVGGEAHVEGGEEGMEDVVEGAVEVENEYAVDVENEDARDVENMEEEGDPKEEEEMFPQAPRALHELQT</sequence>
<evidence type="ECO:0000256" key="1">
    <source>
        <dbReference type="SAM" id="MobiDB-lite"/>
    </source>
</evidence>
<proteinExistence type="predicted"/>
<dbReference type="Gramene" id="KOM37214">
    <property type="protein sequence ID" value="KOM37214"/>
    <property type="gene ID" value="LR48_Vigan03g059500"/>
</dbReference>
<accession>A0A0L9U479</accession>
<feature type="compositionally biased region" description="Acidic residues" evidence="1">
    <location>
        <begin position="91"/>
        <end position="104"/>
    </location>
</feature>
<dbReference type="AlphaFoldDB" id="A0A0L9U479"/>
<gene>
    <name evidence="2" type="ORF">LR48_Vigan03g059500</name>
</gene>
<protein>
    <submittedName>
        <fullName evidence="2">Uncharacterized protein</fullName>
    </submittedName>
</protein>
<evidence type="ECO:0000313" key="2">
    <source>
        <dbReference type="EMBL" id="KOM37214.1"/>
    </source>
</evidence>
<organism evidence="2 3">
    <name type="scientific">Phaseolus angularis</name>
    <name type="common">Azuki bean</name>
    <name type="synonym">Vigna angularis</name>
    <dbReference type="NCBI Taxonomy" id="3914"/>
    <lineage>
        <taxon>Eukaryota</taxon>
        <taxon>Viridiplantae</taxon>
        <taxon>Streptophyta</taxon>
        <taxon>Embryophyta</taxon>
        <taxon>Tracheophyta</taxon>
        <taxon>Spermatophyta</taxon>
        <taxon>Magnoliopsida</taxon>
        <taxon>eudicotyledons</taxon>
        <taxon>Gunneridae</taxon>
        <taxon>Pentapetalae</taxon>
        <taxon>rosids</taxon>
        <taxon>fabids</taxon>
        <taxon>Fabales</taxon>
        <taxon>Fabaceae</taxon>
        <taxon>Papilionoideae</taxon>
        <taxon>50 kb inversion clade</taxon>
        <taxon>NPAAA clade</taxon>
        <taxon>indigoferoid/millettioid clade</taxon>
        <taxon>Phaseoleae</taxon>
        <taxon>Vigna</taxon>
    </lineage>
</organism>
<name>A0A0L9U479_PHAAN</name>
<dbReference type="Proteomes" id="UP000053144">
    <property type="component" value="Chromosome 3"/>
</dbReference>
<reference evidence="3" key="1">
    <citation type="journal article" date="2015" name="Proc. Natl. Acad. Sci. U.S.A.">
        <title>Genome sequencing of adzuki bean (Vigna angularis) provides insight into high starch and low fat accumulation and domestication.</title>
        <authorList>
            <person name="Yang K."/>
            <person name="Tian Z."/>
            <person name="Chen C."/>
            <person name="Luo L."/>
            <person name="Zhao B."/>
            <person name="Wang Z."/>
            <person name="Yu L."/>
            <person name="Li Y."/>
            <person name="Sun Y."/>
            <person name="Li W."/>
            <person name="Chen Y."/>
            <person name="Li Y."/>
            <person name="Zhang Y."/>
            <person name="Ai D."/>
            <person name="Zhao J."/>
            <person name="Shang C."/>
            <person name="Ma Y."/>
            <person name="Wu B."/>
            <person name="Wang M."/>
            <person name="Gao L."/>
            <person name="Sun D."/>
            <person name="Zhang P."/>
            <person name="Guo F."/>
            <person name="Wang W."/>
            <person name="Li Y."/>
            <person name="Wang J."/>
            <person name="Varshney R.K."/>
            <person name="Wang J."/>
            <person name="Ling H.Q."/>
            <person name="Wan P."/>
        </authorList>
    </citation>
    <scope>NUCLEOTIDE SEQUENCE</scope>
    <source>
        <strain evidence="3">cv. Jingnong 6</strain>
    </source>
</reference>